<comment type="pathway">
    <text evidence="2 12">Cofactor biosynthesis; NAD(+) biosynthesis; nicotinate D-ribonucleotide from quinolinate: step 1/1.</text>
</comment>
<evidence type="ECO:0000259" key="14">
    <source>
        <dbReference type="Pfam" id="PF02749"/>
    </source>
</evidence>
<evidence type="ECO:0000256" key="8">
    <source>
        <dbReference type="ARBA" id="ARBA00022676"/>
    </source>
</evidence>
<evidence type="ECO:0000256" key="3">
    <source>
        <dbReference type="ARBA" id="ARBA00009400"/>
    </source>
</evidence>
<dbReference type="AlphaFoldDB" id="A0A9P8SZV0"/>
<comment type="caution">
    <text evidence="15">The sequence shown here is derived from an EMBL/GenBank/DDBJ whole genome shotgun (WGS) entry which is preliminary data.</text>
</comment>
<name>A0A9P8SZV0_9ASCO</name>
<evidence type="ECO:0000313" key="16">
    <source>
        <dbReference type="Proteomes" id="UP000769157"/>
    </source>
</evidence>
<reference evidence="15" key="1">
    <citation type="journal article" date="2021" name="Open Biol.">
        <title>Shared evolutionary footprints suggest mitochondrial oxidative damage underlies multiple complex I losses in fungi.</title>
        <authorList>
            <person name="Schikora-Tamarit M.A."/>
            <person name="Marcet-Houben M."/>
            <person name="Nosek J."/>
            <person name="Gabaldon T."/>
        </authorList>
    </citation>
    <scope>NUCLEOTIDE SEQUENCE</scope>
    <source>
        <strain evidence="15">CBS6075</strain>
    </source>
</reference>
<dbReference type="PIRSF" id="PIRSF006250">
    <property type="entry name" value="NadC_ModD"/>
    <property type="match status" value="1"/>
</dbReference>
<evidence type="ECO:0000313" key="15">
    <source>
        <dbReference type="EMBL" id="KAH3660484.1"/>
    </source>
</evidence>
<evidence type="ECO:0000256" key="10">
    <source>
        <dbReference type="ARBA" id="ARBA00033102"/>
    </source>
</evidence>
<evidence type="ECO:0000256" key="9">
    <source>
        <dbReference type="ARBA" id="ARBA00022679"/>
    </source>
</evidence>
<dbReference type="GO" id="GO:0009435">
    <property type="term" value="P:NAD+ biosynthetic process"/>
    <property type="evidence" value="ECO:0007669"/>
    <property type="project" value="InterPro"/>
</dbReference>
<dbReference type="FunFam" id="3.20.20.70:FF:000090">
    <property type="entry name" value="Nicotinate-nucleotide pyrophosphorylase [carboxylating]"/>
    <property type="match status" value="1"/>
</dbReference>
<keyword evidence="8 12" id="KW-0328">Glycosyltransferase</keyword>
<accession>A0A9P8SZV0</accession>
<dbReference type="CDD" id="cd01572">
    <property type="entry name" value="QPRTase"/>
    <property type="match status" value="1"/>
</dbReference>
<evidence type="ECO:0000256" key="11">
    <source>
        <dbReference type="ARBA" id="ARBA00047445"/>
    </source>
</evidence>
<evidence type="ECO:0000259" key="13">
    <source>
        <dbReference type="Pfam" id="PF01729"/>
    </source>
</evidence>
<dbReference type="InterPro" id="IPR027277">
    <property type="entry name" value="NadC/ModD"/>
</dbReference>
<dbReference type="Pfam" id="PF02749">
    <property type="entry name" value="QRPTase_N"/>
    <property type="match status" value="1"/>
</dbReference>
<dbReference type="GO" id="GO:0004514">
    <property type="term" value="F:nicotinate-nucleotide diphosphorylase (carboxylating) activity"/>
    <property type="evidence" value="ECO:0007669"/>
    <property type="project" value="UniProtKB-EC"/>
</dbReference>
<keyword evidence="7 12" id="KW-0662">Pyridine nucleotide biosynthesis</keyword>
<dbReference type="InterPro" id="IPR037128">
    <property type="entry name" value="Quinolinate_PRibosylTase_N_sf"/>
</dbReference>
<evidence type="ECO:0000256" key="2">
    <source>
        <dbReference type="ARBA" id="ARBA00004893"/>
    </source>
</evidence>
<organism evidence="15 16">
    <name type="scientific">Ogataea philodendri</name>
    <dbReference type="NCBI Taxonomy" id="1378263"/>
    <lineage>
        <taxon>Eukaryota</taxon>
        <taxon>Fungi</taxon>
        <taxon>Dikarya</taxon>
        <taxon>Ascomycota</taxon>
        <taxon>Saccharomycotina</taxon>
        <taxon>Pichiomycetes</taxon>
        <taxon>Pichiales</taxon>
        <taxon>Pichiaceae</taxon>
        <taxon>Ogataea</taxon>
    </lineage>
</organism>
<dbReference type="PANTHER" id="PTHR32179">
    <property type="entry name" value="NICOTINATE-NUCLEOTIDE PYROPHOSPHORYLASE [CARBOXYLATING]"/>
    <property type="match status" value="1"/>
</dbReference>
<dbReference type="InterPro" id="IPR004393">
    <property type="entry name" value="NadC"/>
</dbReference>
<dbReference type="RefSeq" id="XP_046058187.1">
    <property type="nucleotide sequence ID" value="XM_046208425.1"/>
</dbReference>
<evidence type="ECO:0000256" key="5">
    <source>
        <dbReference type="ARBA" id="ARBA00011944"/>
    </source>
</evidence>
<evidence type="ECO:0000256" key="7">
    <source>
        <dbReference type="ARBA" id="ARBA00022642"/>
    </source>
</evidence>
<proteinExistence type="inferred from homology"/>
<dbReference type="GO" id="GO:0034213">
    <property type="term" value="P:quinolinate catabolic process"/>
    <property type="evidence" value="ECO:0007669"/>
    <property type="project" value="TreeGrafter"/>
</dbReference>
<dbReference type="GO" id="GO:0005737">
    <property type="term" value="C:cytoplasm"/>
    <property type="evidence" value="ECO:0007669"/>
    <property type="project" value="TreeGrafter"/>
</dbReference>
<dbReference type="Gene3D" id="3.90.1170.20">
    <property type="entry name" value="Quinolinate phosphoribosyl transferase, N-terminal domain"/>
    <property type="match status" value="1"/>
</dbReference>
<comment type="catalytic activity">
    <reaction evidence="11 12">
        <text>nicotinate beta-D-ribonucleotide + CO2 + diphosphate = quinolinate + 5-phospho-alpha-D-ribose 1-diphosphate + 2 H(+)</text>
        <dbReference type="Rhea" id="RHEA:12733"/>
        <dbReference type="ChEBI" id="CHEBI:15378"/>
        <dbReference type="ChEBI" id="CHEBI:16526"/>
        <dbReference type="ChEBI" id="CHEBI:29959"/>
        <dbReference type="ChEBI" id="CHEBI:33019"/>
        <dbReference type="ChEBI" id="CHEBI:57502"/>
        <dbReference type="ChEBI" id="CHEBI:58017"/>
        <dbReference type="EC" id="2.4.2.19"/>
    </reaction>
</comment>
<keyword evidence="9 12" id="KW-0808">Transferase</keyword>
<dbReference type="OrthoDB" id="10067394at2759"/>
<dbReference type="EC" id="2.4.2.19" evidence="5 12"/>
<dbReference type="InterPro" id="IPR013785">
    <property type="entry name" value="Aldolase_TIM"/>
</dbReference>
<reference evidence="15" key="2">
    <citation type="submission" date="2021-01" db="EMBL/GenBank/DDBJ databases">
        <authorList>
            <person name="Schikora-Tamarit M.A."/>
        </authorList>
    </citation>
    <scope>NUCLEOTIDE SEQUENCE</scope>
    <source>
        <strain evidence="15">CBS6075</strain>
    </source>
</reference>
<evidence type="ECO:0000256" key="6">
    <source>
        <dbReference type="ARBA" id="ARBA00020990"/>
    </source>
</evidence>
<dbReference type="InterPro" id="IPR002638">
    <property type="entry name" value="Quinolinate_PRibosylTrfase_C"/>
</dbReference>
<evidence type="ECO:0000256" key="1">
    <source>
        <dbReference type="ARBA" id="ARBA00003237"/>
    </source>
</evidence>
<dbReference type="Gene3D" id="3.20.20.70">
    <property type="entry name" value="Aldolase class I"/>
    <property type="match status" value="1"/>
</dbReference>
<dbReference type="SUPFAM" id="SSF51690">
    <property type="entry name" value="Nicotinate/Quinolinate PRTase C-terminal domain-like"/>
    <property type="match status" value="1"/>
</dbReference>
<protein>
    <recommendedName>
        <fullName evidence="6 12">Nicotinate-nucleotide pyrophosphorylase [carboxylating]</fullName>
        <ecNumber evidence="5 12">2.4.2.19</ecNumber>
    </recommendedName>
    <alternativeName>
        <fullName evidence="10 12">Quinolinate phosphoribosyltransferase [decarboxylating]</fullName>
    </alternativeName>
</protein>
<feature type="domain" description="Quinolinate phosphoribosyl transferase C-terminal" evidence="13">
    <location>
        <begin position="126"/>
        <end position="299"/>
    </location>
</feature>
<dbReference type="SUPFAM" id="SSF54675">
    <property type="entry name" value="Nicotinate/Quinolinate PRTase N-terminal domain-like"/>
    <property type="match status" value="1"/>
</dbReference>
<comment type="subunit">
    <text evidence="4 12">Hexamer formed by 3 homodimers.</text>
</comment>
<dbReference type="Pfam" id="PF01729">
    <property type="entry name" value="QRPTase_C"/>
    <property type="match status" value="1"/>
</dbReference>
<keyword evidence="16" id="KW-1185">Reference proteome</keyword>
<gene>
    <name evidence="15" type="ORF">OGAPHI_007070</name>
</gene>
<sequence>MSTYKNPNPDFEHLLPASSHWKTKITDWLQEDIPSFDFGGFVVGDNIQSATLYCKSEGVLCGVPFANEVYNQNGLTYDWYVKEGTFLDPASSADKKIKVCTVSGPVKDILTAERLSLNILCRLSGIATQSFKTVTSARQAGYKGIIAGTRKTTPGLRQLEKYAMLVGGIDPHRNDLSSMIMLKDNHIWATGSITKAVENARKVGGFSIKIEVEVQNEKDADEAIAAGADIIMLDNFQGEQLQTVSKSLRERWSGTKHFLLECSGGLTLQNLAEYLSNDVDIYSTSSVHQGCSIVDFSLKIAKS</sequence>
<dbReference type="Proteomes" id="UP000769157">
    <property type="component" value="Unassembled WGS sequence"/>
</dbReference>
<comment type="similarity">
    <text evidence="3 12">Belongs to the NadC/ModD family.</text>
</comment>
<dbReference type="InterPro" id="IPR022412">
    <property type="entry name" value="Quinolinate_PRibosylTrfase_N"/>
</dbReference>
<dbReference type="PANTHER" id="PTHR32179:SF3">
    <property type="entry name" value="NICOTINATE-NUCLEOTIDE PYROPHOSPHORYLASE [CARBOXYLATING]"/>
    <property type="match status" value="1"/>
</dbReference>
<dbReference type="InterPro" id="IPR036068">
    <property type="entry name" value="Nicotinate_pribotase-like_C"/>
</dbReference>
<evidence type="ECO:0000256" key="4">
    <source>
        <dbReference type="ARBA" id="ARBA00011218"/>
    </source>
</evidence>
<dbReference type="NCBIfam" id="TIGR00078">
    <property type="entry name" value="nadC"/>
    <property type="match status" value="1"/>
</dbReference>
<feature type="domain" description="Quinolinate phosphoribosyl transferase N-terminal" evidence="14">
    <location>
        <begin position="45"/>
        <end position="124"/>
    </location>
</feature>
<comment type="function">
    <text evidence="1 12">Involved in the catabolism of quinolinic acid (QA).</text>
</comment>
<evidence type="ECO:0000256" key="12">
    <source>
        <dbReference type="PIRNR" id="PIRNR006250"/>
    </source>
</evidence>
<dbReference type="FunFam" id="3.90.1170.20:FF:000003">
    <property type="entry name" value="Nicotinate-nucleotide pyrophosphorylase [carboxylating]"/>
    <property type="match status" value="1"/>
</dbReference>
<dbReference type="GeneID" id="70239034"/>
<dbReference type="EMBL" id="JAEUBE010000504">
    <property type="protein sequence ID" value="KAH3660484.1"/>
    <property type="molecule type" value="Genomic_DNA"/>
</dbReference>